<organism evidence="1">
    <name type="scientific">Leptolyngbya boryana CZ1</name>
    <dbReference type="NCBI Taxonomy" id="3060204"/>
    <lineage>
        <taxon>Bacteria</taxon>
        <taxon>Bacillati</taxon>
        <taxon>Cyanobacteriota</taxon>
        <taxon>Cyanophyceae</taxon>
        <taxon>Leptolyngbyales</taxon>
        <taxon>Leptolyngbyaceae</taxon>
        <taxon>Leptolyngbya group</taxon>
        <taxon>Leptolyngbya</taxon>
    </lineage>
</organism>
<gene>
    <name evidence="1" type="ORF">Q2T42_26220</name>
</gene>
<evidence type="ECO:0008006" key="2">
    <source>
        <dbReference type="Google" id="ProtNLM"/>
    </source>
</evidence>
<sequence length="227" mass="24812">MSEPQRRYFSGIMIAFLTVSIGLSACTQISQPPAKESPQPPAKDLPFVGTRFVNFEGKPETTKLVAIAIDGTTVIRSFGSDHPTIDYRGQFSNPVRLSDGSRFQFKKIQDPKTKFPKNVVTKLSKNGQIAKGCKTKEAMCEAELTSSLSSSAIKEGRYIQSGTVHAIDIKGNQYRPVIESGALPWRELYELTPIQPGAVFDGKAVWCLPPNNQPGRCTEAGWKSGSS</sequence>
<evidence type="ECO:0000313" key="1">
    <source>
        <dbReference type="EMBL" id="WNZ45289.1"/>
    </source>
</evidence>
<name>A0AA96WW54_LEPBY</name>
<dbReference type="PROSITE" id="PS51257">
    <property type="entry name" value="PROKAR_LIPOPROTEIN"/>
    <property type="match status" value="1"/>
</dbReference>
<dbReference type="AlphaFoldDB" id="A0AA96WW54"/>
<accession>A0AA96WW54</accession>
<dbReference type="RefSeq" id="WP_316427007.1">
    <property type="nucleotide sequence ID" value="NZ_CP130144.1"/>
</dbReference>
<protein>
    <recommendedName>
        <fullName evidence="2">Lipoprotein</fullName>
    </recommendedName>
</protein>
<reference evidence="1" key="1">
    <citation type="journal article" date="2023" name="Plants (Basel)">
        <title>Genomic Analysis of Leptolyngbya boryana CZ1 Reveals Efficient Carbon Fixation Modules.</title>
        <authorList>
            <person name="Bai X."/>
            <person name="Wang H."/>
            <person name="Cheng W."/>
            <person name="Wang J."/>
            <person name="Ma M."/>
            <person name="Hu H."/>
            <person name="Song Z."/>
            <person name="Ma H."/>
            <person name="Fan Y."/>
            <person name="Du C."/>
            <person name="Xu J."/>
        </authorList>
    </citation>
    <scope>NUCLEOTIDE SEQUENCE</scope>
    <source>
        <strain evidence="1">CZ1</strain>
    </source>
</reference>
<dbReference type="EMBL" id="CP130144">
    <property type="protein sequence ID" value="WNZ45289.1"/>
    <property type="molecule type" value="Genomic_DNA"/>
</dbReference>
<proteinExistence type="predicted"/>
<reference evidence="1" key="2">
    <citation type="submission" date="2023-07" db="EMBL/GenBank/DDBJ databases">
        <authorList>
            <person name="Bai X.-H."/>
            <person name="Wang H.-H."/>
            <person name="Wang J."/>
            <person name="Ma M.-Y."/>
            <person name="Hu H.-H."/>
            <person name="Song Z.-L."/>
            <person name="Ma H.-G."/>
            <person name="Fan Y."/>
            <person name="Du C.-Y."/>
            <person name="Xu J.-C."/>
        </authorList>
    </citation>
    <scope>NUCLEOTIDE SEQUENCE</scope>
    <source>
        <strain evidence="1">CZ1</strain>
    </source>
</reference>